<organism evidence="2 3">
    <name type="scientific">Leptospirillum ferrooxidans (strain C2-3)</name>
    <dbReference type="NCBI Taxonomy" id="1162668"/>
    <lineage>
        <taxon>Bacteria</taxon>
        <taxon>Pseudomonadati</taxon>
        <taxon>Nitrospirota</taxon>
        <taxon>Nitrospiria</taxon>
        <taxon>Nitrospirales</taxon>
        <taxon>Nitrospiraceae</taxon>
        <taxon>Leptospirillum</taxon>
    </lineage>
</organism>
<feature type="domain" description="Glycosyltransferase 2-like" evidence="1">
    <location>
        <begin position="6"/>
        <end position="145"/>
    </location>
</feature>
<dbReference type="EMBL" id="AP012342">
    <property type="protein sequence ID" value="BAM07933.1"/>
    <property type="molecule type" value="Genomic_DNA"/>
</dbReference>
<gene>
    <name evidence="2" type="ordered locus">LFE_2261</name>
</gene>
<dbReference type="OrthoDB" id="9770457at2"/>
<dbReference type="InterPro" id="IPR029044">
    <property type="entry name" value="Nucleotide-diphossugar_trans"/>
</dbReference>
<reference evidence="2 3" key="1">
    <citation type="journal article" date="2012" name="J. Bacteriol.">
        <title>Complete Genome Sequence of Leptospirillum ferrooxidans Strain C2-3, Isolated from a Fresh Volcanic Ash Deposit on the Island of Miyake, Japan.</title>
        <authorList>
            <person name="Fujimura R."/>
            <person name="Sato Y."/>
            <person name="Nishizawa T."/>
            <person name="Oshima K."/>
            <person name="Kim S.-W."/>
            <person name="Hattori M."/>
            <person name="Kamijo T."/>
            <person name="Ohta H."/>
        </authorList>
    </citation>
    <scope>NUCLEOTIDE SEQUENCE [LARGE SCALE GENOMIC DNA]</scope>
    <source>
        <strain evidence="2 3">C2-3</strain>
    </source>
</reference>
<dbReference type="STRING" id="1162668.LFE_2261"/>
<protein>
    <submittedName>
        <fullName evidence="2">Putative glycosyl transferase, family 2</fullName>
    </submittedName>
</protein>
<reference evidence="3" key="2">
    <citation type="submission" date="2012-03" db="EMBL/GenBank/DDBJ databases">
        <title>The complete genome sequence of the pioneer microbe on fresh volcanic deposit, Leptospirillum ferrooxidans strain C2-3.</title>
        <authorList>
            <person name="Fujimura R."/>
            <person name="Sato Y."/>
            <person name="Nishizawa T."/>
            <person name="Nanba K."/>
            <person name="Oshima K."/>
            <person name="Hattori M."/>
            <person name="Kamijo T."/>
            <person name="Ohta H."/>
        </authorList>
    </citation>
    <scope>NUCLEOTIDE SEQUENCE [LARGE SCALE GENOMIC DNA]</scope>
    <source>
        <strain evidence="3">C2-3</strain>
    </source>
</reference>
<dbReference type="CDD" id="cd00761">
    <property type="entry name" value="Glyco_tranf_GTA_type"/>
    <property type="match status" value="1"/>
</dbReference>
<name>I0IRN4_LEPFC</name>
<dbReference type="GO" id="GO:0016740">
    <property type="term" value="F:transferase activity"/>
    <property type="evidence" value="ECO:0007669"/>
    <property type="project" value="UniProtKB-KW"/>
</dbReference>
<keyword evidence="3" id="KW-1185">Reference proteome</keyword>
<evidence type="ECO:0000259" key="1">
    <source>
        <dbReference type="Pfam" id="PF00535"/>
    </source>
</evidence>
<proteinExistence type="predicted"/>
<dbReference type="eggNOG" id="COG1216">
    <property type="taxonomic scope" value="Bacteria"/>
</dbReference>
<dbReference type="Proteomes" id="UP000007382">
    <property type="component" value="Chromosome"/>
</dbReference>
<accession>I0IRN4</accession>
<dbReference type="HOGENOM" id="CLU_025996_0_0_0"/>
<dbReference type="Gene3D" id="3.90.550.10">
    <property type="entry name" value="Spore Coat Polysaccharide Biosynthesis Protein SpsA, Chain A"/>
    <property type="match status" value="1"/>
</dbReference>
<dbReference type="InterPro" id="IPR050834">
    <property type="entry name" value="Glycosyltransf_2"/>
</dbReference>
<evidence type="ECO:0000313" key="3">
    <source>
        <dbReference type="Proteomes" id="UP000007382"/>
    </source>
</evidence>
<dbReference type="PANTHER" id="PTHR43685">
    <property type="entry name" value="GLYCOSYLTRANSFERASE"/>
    <property type="match status" value="1"/>
</dbReference>
<dbReference type="KEGG" id="lfc:LFE_2261"/>
<dbReference type="RefSeq" id="WP_014450416.1">
    <property type="nucleotide sequence ID" value="NC_017094.1"/>
</dbReference>
<dbReference type="AlphaFoldDB" id="I0IRN4"/>
<dbReference type="PATRIC" id="fig|1162668.3.peg.2681"/>
<dbReference type="PANTHER" id="PTHR43685:SF11">
    <property type="entry name" value="GLYCOSYLTRANSFERASE TAGX-RELATED"/>
    <property type="match status" value="1"/>
</dbReference>
<keyword evidence="2" id="KW-0808">Transferase</keyword>
<dbReference type="InterPro" id="IPR001173">
    <property type="entry name" value="Glyco_trans_2-like"/>
</dbReference>
<evidence type="ECO:0000313" key="2">
    <source>
        <dbReference type="EMBL" id="BAM07933.1"/>
    </source>
</evidence>
<sequence>MNPEISVVITLYQEGELLGETIDSVLDQTFQNFEIVLVDNNAFPETISIAKSYAGRFPDRIRIIKETVQGICSARNTGIRESRGAYIALLDGDDILKPGRLERQIAVMKGRPDLSMVTCIHDRISFDNREVLQQDVCGPSDATWRQFEKEFAKLFRTRFGKDYLASFSFQPPSTFFFKKETAIKAGLFDLRLNPRWGEEVEFETRMFEHGPFYCIPESLVLYRTNSPEAKKFKDSQIPGQERFLQDHKFFTILWEHFAPLSKENIPVLKKIRALWLRDIGHRMLVYRQGKSIGDTLIKRSLKADPGDITTWKFYLKTFFPHFLYPKIFWFQTFNEQPLDKFDRDFQFKFLSWPPRFLEEQKTVT</sequence>
<dbReference type="Pfam" id="PF00535">
    <property type="entry name" value="Glycos_transf_2"/>
    <property type="match status" value="1"/>
</dbReference>
<dbReference type="SUPFAM" id="SSF53448">
    <property type="entry name" value="Nucleotide-diphospho-sugar transferases"/>
    <property type="match status" value="1"/>
</dbReference>